<name>A0A5A7R5U7_STRAF</name>
<dbReference type="InterPro" id="IPR001841">
    <property type="entry name" value="Znf_RING"/>
</dbReference>
<keyword evidence="1" id="KW-0479">Metal-binding</keyword>
<feature type="chain" id="PRO_5022961886" evidence="2">
    <location>
        <begin position="18"/>
        <end position="105"/>
    </location>
</feature>
<dbReference type="InterPro" id="IPR013083">
    <property type="entry name" value="Znf_RING/FYVE/PHD"/>
</dbReference>
<keyword evidence="1" id="KW-0863">Zinc-finger</keyword>
<dbReference type="GO" id="GO:0016020">
    <property type="term" value="C:membrane"/>
    <property type="evidence" value="ECO:0007669"/>
    <property type="project" value="TreeGrafter"/>
</dbReference>
<proteinExistence type="predicted"/>
<feature type="domain" description="RING-type" evidence="3">
    <location>
        <begin position="30"/>
        <end position="76"/>
    </location>
</feature>
<dbReference type="GO" id="GO:0061630">
    <property type="term" value="F:ubiquitin protein ligase activity"/>
    <property type="evidence" value="ECO:0007669"/>
    <property type="project" value="TreeGrafter"/>
</dbReference>
<dbReference type="SMART" id="SM00184">
    <property type="entry name" value="RING"/>
    <property type="match status" value="1"/>
</dbReference>
<dbReference type="GO" id="GO:0006511">
    <property type="term" value="P:ubiquitin-dependent protein catabolic process"/>
    <property type="evidence" value="ECO:0007669"/>
    <property type="project" value="TreeGrafter"/>
</dbReference>
<protein>
    <submittedName>
        <fullName evidence="4">RING/U-box superfamily protein</fullName>
    </submittedName>
</protein>
<feature type="signal peptide" evidence="2">
    <location>
        <begin position="1"/>
        <end position="17"/>
    </location>
</feature>
<dbReference type="AlphaFoldDB" id="A0A5A7R5U7"/>
<comment type="caution">
    <text evidence="4">The sequence shown here is derived from an EMBL/GenBank/DDBJ whole genome shotgun (WGS) entry which is preliminary data.</text>
</comment>
<evidence type="ECO:0000313" key="5">
    <source>
        <dbReference type="Proteomes" id="UP000325081"/>
    </source>
</evidence>
<gene>
    <name evidence="4" type="ORF">STAS_30635</name>
</gene>
<dbReference type="GO" id="GO:0008270">
    <property type="term" value="F:zinc ion binding"/>
    <property type="evidence" value="ECO:0007669"/>
    <property type="project" value="UniProtKB-KW"/>
</dbReference>
<dbReference type="Proteomes" id="UP000325081">
    <property type="component" value="Unassembled WGS sequence"/>
</dbReference>
<dbReference type="SUPFAM" id="SSF57850">
    <property type="entry name" value="RING/U-box"/>
    <property type="match status" value="1"/>
</dbReference>
<evidence type="ECO:0000256" key="2">
    <source>
        <dbReference type="SAM" id="SignalP"/>
    </source>
</evidence>
<evidence type="ECO:0000256" key="1">
    <source>
        <dbReference type="PROSITE-ProRule" id="PRU00175"/>
    </source>
</evidence>
<dbReference type="EMBL" id="BKCP01010514">
    <property type="protein sequence ID" value="GER53143.1"/>
    <property type="molecule type" value="Genomic_DNA"/>
</dbReference>
<organism evidence="4 5">
    <name type="scientific">Striga asiatica</name>
    <name type="common">Asiatic witchweed</name>
    <name type="synonym">Buchnera asiatica</name>
    <dbReference type="NCBI Taxonomy" id="4170"/>
    <lineage>
        <taxon>Eukaryota</taxon>
        <taxon>Viridiplantae</taxon>
        <taxon>Streptophyta</taxon>
        <taxon>Embryophyta</taxon>
        <taxon>Tracheophyta</taxon>
        <taxon>Spermatophyta</taxon>
        <taxon>Magnoliopsida</taxon>
        <taxon>eudicotyledons</taxon>
        <taxon>Gunneridae</taxon>
        <taxon>Pentapetalae</taxon>
        <taxon>asterids</taxon>
        <taxon>lamiids</taxon>
        <taxon>Lamiales</taxon>
        <taxon>Orobanchaceae</taxon>
        <taxon>Buchnereae</taxon>
        <taxon>Striga</taxon>
    </lineage>
</organism>
<reference evidence="5" key="1">
    <citation type="journal article" date="2019" name="Curr. Biol.">
        <title>Genome Sequence of Striga asiatica Provides Insight into the Evolution of Plant Parasitism.</title>
        <authorList>
            <person name="Yoshida S."/>
            <person name="Kim S."/>
            <person name="Wafula E.K."/>
            <person name="Tanskanen J."/>
            <person name="Kim Y.M."/>
            <person name="Honaas L."/>
            <person name="Yang Z."/>
            <person name="Spallek T."/>
            <person name="Conn C.E."/>
            <person name="Ichihashi Y."/>
            <person name="Cheong K."/>
            <person name="Cui S."/>
            <person name="Der J.P."/>
            <person name="Gundlach H."/>
            <person name="Jiao Y."/>
            <person name="Hori C."/>
            <person name="Ishida J.K."/>
            <person name="Kasahara H."/>
            <person name="Kiba T."/>
            <person name="Kim M.S."/>
            <person name="Koo N."/>
            <person name="Laohavisit A."/>
            <person name="Lee Y.H."/>
            <person name="Lumba S."/>
            <person name="McCourt P."/>
            <person name="Mortimer J.C."/>
            <person name="Mutuku J.M."/>
            <person name="Nomura T."/>
            <person name="Sasaki-Sekimoto Y."/>
            <person name="Seto Y."/>
            <person name="Wang Y."/>
            <person name="Wakatake T."/>
            <person name="Sakakibara H."/>
            <person name="Demura T."/>
            <person name="Yamaguchi S."/>
            <person name="Yoneyama K."/>
            <person name="Manabe R.I."/>
            <person name="Nelson D.C."/>
            <person name="Schulman A.H."/>
            <person name="Timko M.P."/>
            <person name="dePamphilis C.W."/>
            <person name="Choi D."/>
            <person name="Shirasu K."/>
        </authorList>
    </citation>
    <scope>NUCLEOTIDE SEQUENCE [LARGE SCALE GENOMIC DNA]</scope>
    <source>
        <strain evidence="5">cv. UVA1</strain>
    </source>
</reference>
<dbReference type="PANTHER" id="PTHR22765:SF183">
    <property type="entry name" value="OS06G0534800 PROTEIN"/>
    <property type="match status" value="1"/>
</dbReference>
<keyword evidence="5" id="KW-1185">Reference proteome</keyword>
<dbReference type="InterPro" id="IPR051826">
    <property type="entry name" value="E3_ubiquitin-ligase_domain"/>
</dbReference>
<keyword evidence="1" id="KW-0862">Zinc</keyword>
<dbReference type="Gene3D" id="3.30.40.10">
    <property type="entry name" value="Zinc/RING finger domain, C3HC4 (zinc finger)"/>
    <property type="match status" value="1"/>
</dbReference>
<dbReference type="Pfam" id="PF13639">
    <property type="entry name" value="zf-RING_2"/>
    <property type="match status" value="1"/>
</dbReference>
<keyword evidence="2" id="KW-0732">Signal</keyword>
<accession>A0A5A7R5U7</accession>
<dbReference type="PANTHER" id="PTHR22765">
    <property type="entry name" value="RING FINGER AND PROTEASE ASSOCIATED DOMAIN-CONTAINING"/>
    <property type="match status" value="1"/>
</dbReference>
<evidence type="ECO:0000313" key="4">
    <source>
        <dbReference type="EMBL" id="GER53143.1"/>
    </source>
</evidence>
<dbReference type="PROSITE" id="PS50089">
    <property type="entry name" value="ZF_RING_2"/>
    <property type="match status" value="1"/>
</dbReference>
<dbReference type="OrthoDB" id="8062037at2759"/>
<sequence length="105" mass="11765">MAFKNMILSMLAKLLGPQPVCENAVSKRVCAVCLSSLNGGEVKVTRVLPCQHEFHVICVDRWLAVPCFKSTCPVCRFSIDDCEPIDCFFTDEMVIWFSSFHVAGF</sequence>
<evidence type="ECO:0000259" key="3">
    <source>
        <dbReference type="PROSITE" id="PS50089"/>
    </source>
</evidence>